<dbReference type="EMBL" id="CP076128">
    <property type="protein sequence ID" value="QWG06400.1"/>
    <property type="molecule type" value="Genomic_DNA"/>
</dbReference>
<dbReference type="Proteomes" id="UP000682802">
    <property type="component" value="Chromosome 1"/>
</dbReference>
<evidence type="ECO:0000313" key="2">
    <source>
        <dbReference type="Proteomes" id="UP000682802"/>
    </source>
</evidence>
<keyword evidence="2" id="KW-1185">Reference proteome</keyword>
<proteinExistence type="predicted"/>
<evidence type="ECO:0000313" key="1">
    <source>
        <dbReference type="EMBL" id="QWG06400.1"/>
    </source>
</evidence>
<dbReference type="Pfam" id="PF05742">
    <property type="entry name" value="TANGO2"/>
    <property type="match status" value="1"/>
</dbReference>
<protein>
    <submittedName>
        <fullName evidence="1">NRDE family protein</fullName>
    </submittedName>
</protein>
<organism evidence="1 2">
    <name type="scientific">Flammeovirga kamogawensis</name>
    <dbReference type="NCBI Taxonomy" id="373891"/>
    <lineage>
        <taxon>Bacteria</taxon>
        <taxon>Pseudomonadati</taxon>
        <taxon>Bacteroidota</taxon>
        <taxon>Cytophagia</taxon>
        <taxon>Cytophagales</taxon>
        <taxon>Flammeovirgaceae</taxon>
        <taxon>Flammeovirga</taxon>
    </lineage>
</organism>
<gene>
    <name evidence="1" type="ORF">KM029_13805</name>
</gene>
<name>A0ABX8GS42_9BACT</name>
<dbReference type="InterPro" id="IPR008551">
    <property type="entry name" value="TANGO2"/>
</dbReference>
<accession>A0ABX8GS42</accession>
<reference evidence="1 2" key="1">
    <citation type="submission" date="2021-05" db="EMBL/GenBank/DDBJ databases">
        <title>Comparative genomic studies on the polysaccharide-degrading batcterial strains of the Flammeovirga genus.</title>
        <authorList>
            <person name="Zewei F."/>
            <person name="Zheng Z."/>
            <person name="Yu L."/>
            <person name="Ruyue G."/>
            <person name="Yanhong M."/>
            <person name="Yuanyuan C."/>
            <person name="Jingyan G."/>
            <person name="Wenjun H."/>
        </authorList>
    </citation>
    <scope>NUCLEOTIDE SEQUENCE [LARGE SCALE GENOMIC DNA]</scope>
    <source>
        <strain evidence="1 2">YS10</strain>
    </source>
</reference>
<dbReference type="RefSeq" id="WP_144073820.1">
    <property type="nucleotide sequence ID" value="NZ_CP076128.1"/>
</dbReference>
<sequence length="245" mass="27971">MCTLSYIPFNNSEYLFTSNRDERKSRASAFAPQLHEKNGVKFIAPIDGEALGTWLAASELGRVVCLLNGGFKRHIPTPPYKHSRGKVVLDATLANDINTYLDTYNFSNIEPFTLIVIDQKEGIEITQFVWDGNKGYKSNLNPNVPHIWSSATLYDSFQSDERKERFLNWLNTSDRLSKEILDVHELVDKGENEPFGLSMQRLEYCTVSTTQLKVSDSIVSMHYHDRLIQEKDNVSLPLIVLKHES</sequence>